<dbReference type="RefSeq" id="XP_024936744.1">
    <property type="nucleotide sequence ID" value="XM_025080976.1"/>
</dbReference>
<evidence type="ECO:0000313" key="1">
    <source>
        <dbReference type="Proteomes" id="UP000694920"/>
    </source>
</evidence>
<protein>
    <submittedName>
        <fullName evidence="2">Uncharacterized protein LOC107263642</fullName>
    </submittedName>
</protein>
<dbReference type="KEGG" id="ccin:107263642"/>
<evidence type="ECO:0000313" key="2">
    <source>
        <dbReference type="RefSeq" id="XP_024936744.1"/>
    </source>
</evidence>
<organism evidence="1 2">
    <name type="scientific">Cephus cinctus</name>
    <name type="common">Wheat stem sawfly</name>
    <dbReference type="NCBI Taxonomy" id="211228"/>
    <lineage>
        <taxon>Eukaryota</taxon>
        <taxon>Metazoa</taxon>
        <taxon>Ecdysozoa</taxon>
        <taxon>Arthropoda</taxon>
        <taxon>Hexapoda</taxon>
        <taxon>Insecta</taxon>
        <taxon>Pterygota</taxon>
        <taxon>Neoptera</taxon>
        <taxon>Endopterygota</taxon>
        <taxon>Hymenoptera</taxon>
        <taxon>Cephoidea</taxon>
        <taxon>Cephidae</taxon>
        <taxon>Cephus</taxon>
    </lineage>
</organism>
<proteinExistence type="predicted"/>
<dbReference type="Proteomes" id="UP000694920">
    <property type="component" value="Unplaced"/>
</dbReference>
<sequence length="262" mass="30696">MNLKYKKCCTEDIWTPVHFKVDMTNWFHNDTPYGKTYCGNLQACDRRDSREKLSLTNWQIQNKERSNSSITTTICPNESINSEISPSYICSSNMEYCSPTNQSAIIRFNDPCDCYLSLISSNSRVFDCISESTGENIVTDESNDSCQECLRNKSQANVTQRKKMPVEEDRLSEFDEYCQYEDWERIYRILMRDNCIGEKLTDKPIDDYVSCSNDDLPRPHRKNEMHADLNDNIFVNMNRPKKLHGHCMFYKECVCHDKNKIV</sequence>
<gene>
    <name evidence="2" type="primary">LOC107263642</name>
</gene>
<name>A0AAJ7R9E8_CEPCN</name>
<keyword evidence="1" id="KW-1185">Reference proteome</keyword>
<accession>A0AAJ7R9E8</accession>
<reference evidence="2" key="1">
    <citation type="submission" date="2025-08" db="UniProtKB">
        <authorList>
            <consortium name="RefSeq"/>
        </authorList>
    </citation>
    <scope>IDENTIFICATION</scope>
</reference>
<dbReference type="AlphaFoldDB" id="A0AAJ7R9E8"/>
<dbReference type="GeneID" id="107263642"/>